<organism evidence="2">
    <name type="scientific">freshwater metagenome</name>
    <dbReference type="NCBI Taxonomy" id="449393"/>
    <lineage>
        <taxon>unclassified sequences</taxon>
        <taxon>metagenomes</taxon>
        <taxon>ecological metagenomes</taxon>
    </lineage>
</organism>
<protein>
    <submittedName>
        <fullName evidence="2">Unannotated protein</fullName>
    </submittedName>
</protein>
<accession>A0A6J6FJG5</accession>
<evidence type="ECO:0000313" key="2">
    <source>
        <dbReference type="EMBL" id="CAB4587859.1"/>
    </source>
</evidence>
<evidence type="ECO:0000256" key="1">
    <source>
        <dbReference type="SAM" id="MobiDB-lite"/>
    </source>
</evidence>
<feature type="region of interest" description="Disordered" evidence="1">
    <location>
        <begin position="48"/>
        <end position="75"/>
    </location>
</feature>
<gene>
    <name evidence="2" type="ORF">UFOPK1767_00765</name>
</gene>
<sequence length="75" mass="7705">MPMTPMPSAIGSASDLSAGIVSASLRALARTAAVNAISRTGVISTDFTCPSERWSDTANSRISSMSSPKKSTRTG</sequence>
<proteinExistence type="predicted"/>
<reference evidence="2" key="1">
    <citation type="submission" date="2020-05" db="EMBL/GenBank/DDBJ databases">
        <authorList>
            <person name="Chiriac C."/>
            <person name="Salcher M."/>
            <person name="Ghai R."/>
            <person name="Kavagutti S V."/>
        </authorList>
    </citation>
    <scope>NUCLEOTIDE SEQUENCE</scope>
</reference>
<dbReference type="EMBL" id="CAEZTZ010000100">
    <property type="protein sequence ID" value="CAB4587859.1"/>
    <property type="molecule type" value="Genomic_DNA"/>
</dbReference>
<dbReference type="AlphaFoldDB" id="A0A6J6FJG5"/>
<name>A0A6J6FJG5_9ZZZZ</name>
<feature type="compositionally biased region" description="Low complexity" evidence="1">
    <location>
        <begin position="60"/>
        <end position="69"/>
    </location>
</feature>